<evidence type="ECO:0000313" key="11">
    <source>
        <dbReference type="Proteomes" id="UP001152523"/>
    </source>
</evidence>
<dbReference type="SUPFAM" id="SSF51126">
    <property type="entry name" value="Pectin lyase-like"/>
    <property type="match status" value="1"/>
</dbReference>
<comment type="caution">
    <text evidence="10">The sequence shown here is derived from an EMBL/GenBank/DDBJ whole genome shotgun (WGS) entry which is preliminary data.</text>
</comment>
<dbReference type="EMBL" id="CAMAPF010000980">
    <property type="protein sequence ID" value="CAH9134153.1"/>
    <property type="molecule type" value="Genomic_DNA"/>
</dbReference>
<evidence type="ECO:0000256" key="8">
    <source>
        <dbReference type="RuleBase" id="RU361169"/>
    </source>
</evidence>
<dbReference type="Gene3D" id="2.160.20.10">
    <property type="entry name" value="Single-stranded right-handed beta-helix, Pectin lyase-like"/>
    <property type="match status" value="1"/>
</dbReference>
<dbReference type="Pfam" id="PF00295">
    <property type="entry name" value="Glyco_hydro_28"/>
    <property type="match status" value="1"/>
</dbReference>
<evidence type="ECO:0008006" key="12">
    <source>
        <dbReference type="Google" id="ProtNLM"/>
    </source>
</evidence>
<dbReference type="SMART" id="SM00710">
    <property type="entry name" value="PbH1"/>
    <property type="match status" value="4"/>
</dbReference>
<sequence length="471" mass="50539">MSAAKITSCPAVSIFSVFFMIVLRVCLVHAQLDVFEVSAFGCDPSGDMWDITESLVKAWRQACDTKDGIVVIPRGTFSLNTVTLDGPCNGSTTFVLNGNLKAPIDISEMGKDSQSWMLFLNMKDLFIIGRGSFDGQGTHSWLQNQCKRYLNCKSLPTSLELENVTNALVEGITSIDSKFFHIALRRSESILIKNVVIQAPGYSHNTDGIHISLSKNIIINKADIGTGDDCISLSQGSRNIHIYQIKCGPGHGISIGSLGNHAHEEDVSDILVNDCTFTNTTNGARIKTWAPSFPSRVFNLTFADITLNNVTNPILIDQHYCPNSHCTSKGESQVHISEVEFHNFTGSSPNKEAVILNCSSLMPCEAIILGELNIRDNLGGPTMLTCTNVHGISYESASSIICADNGIAPSGEVVGTSPVGSIGMAPSTPSPHIGAPSKEVGIAPNGVDKFAPCNKVVYAPSRGRSILNYSG</sequence>
<keyword evidence="3" id="KW-0134">Cell wall</keyword>
<comment type="subcellular location">
    <subcellularLocation>
        <location evidence="1">Secreted</location>
        <location evidence="1">Cell wall</location>
    </subcellularLocation>
</comment>
<evidence type="ECO:0000256" key="7">
    <source>
        <dbReference type="ARBA" id="ARBA00023316"/>
    </source>
</evidence>
<keyword evidence="5 8" id="KW-0378">Hydrolase</keyword>
<evidence type="ECO:0000256" key="5">
    <source>
        <dbReference type="ARBA" id="ARBA00022801"/>
    </source>
</evidence>
<dbReference type="AlphaFoldDB" id="A0AAV0FF07"/>
<accession>A0AAV0FF07</accession>
<evidence type="ECO:0000256" key="3">
    <source>
        <dbReference type="ARBA" id="ARBA00022512"/>
    </source>
</evidence>
<evidence type="ECO:0000256" key="1">
    <source>
        <dbReference type="ARBA" id="ARBA00004191"/>
    </source>
</evidence>
<keyword evidence="11" id="KW-1185">Reference proteome</keyword>
<dbReference type="GO" id="GO:0005975">
    <property type="term" value="P:carbohydrate metabolic process"/>
    <property type="evidence" value="ECO:0007669"/>
    <property type="project" value="InterPro"/>
</dbReference>
<protein>
    <recommendedName>
        <fullName evidence="12">Polygalacturonase</fullName>
    </recommendedName>
</protein>
<keyword evidence="9" id="KW-0732">Signal</keyword>
<feature type="signal peptide" evidence="9">
    <location>
        <begin position="1"/>
        <end position="30"/>
    </location>
</feature>
<evidence type="ECO:0000256" key="6">
    <source>
        <dbReference type="ARBA" id="ARBA00023295"/>
    </source>
</evidence>
<evidence type="ECO:0000256" key="2">
    <source>
        <dbReference type="ARBA" id="ARBA00008834"/>
    </source>
</evidence>
<comment type="similarity">
    <text evidence="2 8">Belongs to the glycosyl hydrolase 28 family.</text>
</comment>
<organism evidence="10 11">
    <name type="scientific">Cuscuta epithymum</name>
    <dbReference type="NCBI Taxonomy" id="186058"/>
    <lineage>
        <taxon>Eukaryota</taxon>
        <taxon>Viridiplantae</taxon>
        <taxon>Streptophyta</taxon>
        <taxon>Embryophyta</taxon>
        <taxon>Tracheophyta</taxon>
        <taxon>Spermatophyta</taxon>
        <taxon>Magnoliopsida</taxon>
        <taxon>eudicotyledons</taxon>
        <taxon>Gunneridae</taxon>
        <taxon>Pentapetalae</taxon>
        <taxon>asterids</taxon>
        <taxon>lamiids</taxon>
        <taxon>Solanales</taxon>
        <taxon>Convolvulaceae</taxon>
        <taxon>Cuscuteae</taxon>
        <taxon>Cuscuta</taxon>
        <taxon>Cuscuta subgen. Cuscuta</taxon>
    </lineage>
</organism>
<dbReference type="InterPro" id="IPR006626">
    <property type="entry name" value="PbH1"/>
</dbReference>
<keyword evidence="6 8" id="KW-0326">Glycosidase</keyword>
<gene>
    <name evidence="10" type="ORF">CEPIT_LOCUS33492</name>
</gene>
<dbReference type="GO" id="GO:0004650">
    <property type="term" value="F:polygalacturonase activity"/>
    <property type="evidence" value="ECO:0007669"/>
    <property type="project" value="InterPro"/>
</dbReference>
<evidence type="ECO:0000256" key="9">
    <source>
        <dbReference type="SAM" id="SignalP"/>
    </source>
</evidence>
<feature type="chain" id="PRO_5043505215" description="Polygalacturonase" evidence="9">
    <location>
        <begin position="31"/>
        <end position="471"/>
    </location>
</feature>
<dbReference type="GO" id="GO:0071555">
    <property type="term" value="P:cell wall organization"/>
    <property type="evidence" value="ECO:0007669"/>
    <property type="project" value="UniProtKB-KW"/>
</dbReference>
<dbReference type="InterPro" id="IPR000743">
    <property type="entry name" value="Glyco_hydro_28"/>
</dbReference>
<evidence type="ECO:0000313" key="10">
    <source>
        <dbReference type="EMBL" id="CAH9134153.1"/>
    </source>
</evidence>
<dbReference type="PANTHER" id="PTHR31375">
    <property type="match status" value="1"/>
</dbReference>
<dbReference type="InterPro" id="IPR012334">
    <property type="entry name" value="Pectin_lyas_fold"/>
</dbReference>
<keyword evidence="7" id="KW-0961">Cell wall biogenesis/degradation</keyword>
<dbReference type="InterPro" id="IPR011050">
    <property type="entry name" value="Pectin_lyase_fold/virulence"/>
</dbReference>
<reference evidence="10" key="1">
    <citation type="submission" date="2022-07" db="EMBL/GenBank/DDBJ databases">
        <authorList>
            <person name="Macas J."/>
            <person name="Novak P."/>
            <person name="Neumann P."/>
        </authorList>
    </citation>
    <scope>NUCLEOTIDE SEQUENCE</scope>
</reference>
<dbReference type="Proteomes" id="UP001152523">
    <property type="component" value="Unassembled WGS sequence"/>
</dbReference>
<keyword evidence="4" id="KW-0964">Secreted</keyword>
<name>A0AAV0FF07_9ASTE</name>
<dbReference type="FunFam" id="2.160.20.10:FF:000004">
    <property type="entry name" value="Pectin lyase-like superfamily protein"/>
    <property type="match status" value="1"/>
</dbReference>
<evidence type="ECO:0000256" key="4">
    <source>
        <dbReference type="ARBA" id="ARBA00022525"/>
    </source>
</evidence>
<proteinExistence type="inferred from homology"/>